<sequence>MHLVGALASLLLASPASLTGAPPPPAHEAPAAAAPAAAPTAASPAVAPTTAAPTAAPPQSPPAAPAASFPPPPVPPPPPRRQAPAPAPPATPVPASLASETAVYQDLQQRTGLDLQRVWTDYQTDHRAGQGFYEFARARYRRRLGAGIALSIAGLGLSAAGIALVLLAADQEDREVDVIGGALVITAGFGLAVPGAILWPTSQIRLHKLKQARPTAAARLQLRAAGPVVLPRGLGLGLGMAF</sequence>
<evidence type="ECO:0000256" key="3">
    <source>
        <dbReference type="SAM" id="SignalP"/>
    </source>
</evidence>
<comment type="caution">
    <text evidence="4">The sequence shown here is derived from an EMBL/GenBank/DDBJ whole genome shotgun (WGS) entry which is preliminary data.</text>
</comment>
<feature type="signal peptide" evidence="3">
    <location>
        <begin position="1"/>
        <end position="20"/>
    </location>
</feature>
<organism evidence="4 5">
    <name type="scientific">Nannocystis radixulma</name>
    <dbReference type="NCBI Taxonomy" id="2995305"/>
    <lineage>
        <taxon>Bacteria</taxon>
        <taxon>Pseudomonadati</taxon>
        <taxon>Myxococcota</taxon>
        <taxon>Polyangia</taxon>
        <taxon>Nannocystales</taxon>
        <taxon>Nannocystaceae</taxon>
        <taxon>Nannocystis</taxon>
    </lineage>
</organism>
<keyword evidence="5" id="KW-1185">Reference proteome</keyword>
<feature type="compositionally biased region" description="Low complexity" evidence="1">
    <location>
        <begin position="28"/>
        <end position="54"/>
    </location>
</feature>
<keyword evidence="2" id="KW-0472">Membrane</keyword>
<dbReference type="Proteomes" id="UP001217838">
    <property type="component" value="Unassembled WGS sequence"/>
</dbReference>
<name>A0ABT5AZE0_9BACT</name>
<evidence type="ECO:0000256" key="2">
    <source>
        <dbReference type="SAM" id="Phobius"/>
    </source>
</evidence>
<feature type="region of interest" description="Disordered" evidence="1">
    <location>
        <begin position="15"/>
        <end position="94"/>
    </location>
</feature>
<feature type="compositionally biased region" description="Pro residues" evidence="1">
    <location>
        <begin position="55"/>
        <end position="92"/>
    </location>
</feature>
<keyword evidence="2" id="KW-0812">Transmembrane</keyword>
<evidence type="ECO:0000256" key="1">
    <source>
        <dbReference type="SAM" id="MobiDB-lite"/>
    </source>
</evidence>
<reference evidence="4 5" key="1">
    <citation type="submission" date="2022-11" db="EMBL/GenBank/DDBJ databases">
        <title>Minimal conservation of predation-associated metabolite biosynthetic gene clusters underscores biosynthetic potential of Myxococcota including descriptions for ten novel species: Archangium lansinium sp. nov., Myxococcus landrumus sp. nov., Nannocystis bai.</title>
        <authorList>
            <person name="Ahearne A."/>
            <person name="Stevens C."/>
            <person name="Dowd S."/>
        </authorList>
    </citation>
    <scope>NUCLEOTIDE SEQUENCE [LARGE SCALE GENOMIC DNA]</scope>
    <source>
        <strain evidence="4 5">NCELM</strain>
    </source>
</reference>
<evidence type="ECO:0000313" key="4">
    <source>
        <dbReference type="EMBL" id="MDC0667198.1"/>
    </source>
</evidence>
<accession>A0ABT5AZE0</accession>
<dbReference type="EMBL" id="JAQNDN010000001">
    <property type="protein sequence ID" value="MDC0667198.1"/>
    <property type="molecule type" value="Genomic_DNA"/>
</dbReference>
<keyword evidence="3" id="KW-0732">Signal</keyword>
<feature type="transmembrane region" description="Helical" evidence="2">
    <location>
        <begin position="178"/>
        <end position="199"/>
    </location>
</feature>
<feature type="transmembrane region" description="Helical" evidence="2">
    <location>
        <begin position="144"/>
        <end position="166"/>
    </location>
</feature>
<keyword evidence="2" id="KW-1133">Transmembrane helix</keyword>
<evidence type="ECO:0000313" key="5">
    <source>
        <dbReference type="Proteomes" id="UP001217838"/>
    </source>
</evidence>
<gene>
    <name evidence="4" type="ORF">POL58_05590</name>
</gene>
<proteinExistence type="predicted"/>
<protein>
    <submittedName>
        <fullName evidence="4">Uncharacterized protein</fullName>
    </submittedName>
</protein>
<feature type="chain" id="PRO_5047412383" evidence="3">
    <location>
        <begin position="21"/>
        <end position="242"/>
    </location>
</feature>